<dbReference type="OrthoDB" id="9811744at2"/>
<dbReference type="PROSITE" id="PS50972">
    <property type="entry name" value="PTERIN_BINDING"/>
    <property type="match status" value="1"/>
</dbReference>
<comment type="pathway">
    <text evidence="3 12">Cofactor biosynthesis; tetrahydrofolate biosynthesis; 7,8-dihydrofolate from 2-amino-4-hydroxy-6-hydroxymethyl-7,8-dihydropteridine diphosphate and 4-aminobenzoate: step 1/2.</text>
</comment>
<dbReference type="GO" id="GO:0046872">
    <property type="term" value="F:metal ion binding"/>
    <property type="evidence" value="ECO:0007669"/>
    <property type="project" value="UniProtKB-KW"/>
</dbReference>
<dbReference type="InterPro" id="IPR000489">
    <property type="entry name" value="Pterin-binding_dom"/>
</dbReference>
<dbReference type="InterPro" id="IPR006390">
    <property type="entry name" value="DHP_synth_dom"/>
</dbReference>
<reference evidence="14 15" key="1">
    <citation type="submission" date="2019-08" db="EMBL/GenBank/DDBJ databases">
        <title>Genome of Vicingus serpentipes NCIMB 15042.</title>
        <authorList>
            <person name="Bowman J.P."/>
        </authorList>
    </citation>
    <scope>NUCLEOTIDE SEQUENCE [LARGE SCALE GENOMIC DNA]</scope>
    <source>
        <strain evidence="14 15">NCIMB 15042</strain>
    </source>
</reference>
<evidence type="ECO:0000256" key="3">
    <source>
        <dbReference type="ARBA" id="ARBA00004763"/>
    </source>
</evidence>
<dbReference type="UniPathway" id="UPA00077">
    <property type="reaction ID" value="UER00156"/>
</dbReference>
<evidence type="ECO:0000256" key="6">
    <source>
        <dbReference type="ARBA" id="ARBA00016919"/>
    </source>
</evidence>
<evidence type="ECO:0000313" key="15">
    <source>
        <dbReference type="Proteomes" id="UP000321721"/>
    </source>
</evidence>
<dbReference type="CDD" id="cd00739">
    <property type="entry name" value="DHPS"/>
    <property type="match status" value="1"/>
</dbReference>
<evidence type="ECO:0000256" key="9">
    <source>
        <dbReference type="ARBA" id="ARBA00022842"/>
    </source>
</evidence>
<keyword evidence="7 12" id="KW-0808">Transferase</keyword>
<feature type="domain" description="Pterin-binding" evidence="13">
    <location>
        <begin position="30"/>
        <end position="282"/>
    </location>
</feature>
<evidence type="ECO:0000256" key="7">
    <source>
        <dbReference type="ARBA" id="ARBA00022679"/>
    </source>
</evidence>
<evidence type="ECO:0000259" key="13">
    <source>
        <dbReference type="PROSITE" id="PS50972"/>
    </source>
</evidence>
<comment type="cofactor">
    <cofactor evidence="2 12">
        <name>Mg(2+)</name>
        <dbReference type="ChEBI" id="CHEBI:18420"/>
    </cofactor>
</comment>
<dbReference type="Gene3D" id="3.20.20.20">
    <property type="entry name" value="Dihydropteroate synthase-like"/>
    <property type="match status" value="1"/>
</dbReference>
<proteinExistence type="inferred from homology"/>
<evidence type="ECO:0000256" key="11">
    <source>
        <dbReference type="ARBA" id="ARBA00030193"/>
    </source>
</evidence>
<evidence type="ECO:0000313" key="14">
    <source>
        <dbReference type="EMBL" id="TXB65945.1"/>
    </source>
</evidence>
<evidence type="ECO:0000256" key="8">
    <source>
        <dbReference type="ARBA" id="ARBA00022723"/>
    </source>
</evidence>
<dbReference type="AlphaFoldDB" id="A0A5C6RVF7"/>
<organism evidence="14 15">
    <name type="scientific">Vicingus serpentipes</name>
    <dbReference type="NCBI Taxonomy" id="1926625"/>
    <lineage>
        <taxon>Bacteria</taxon>
        <taxon>Pseudomonadati</taxon>
        <taxon>Bacteroidota</taxon>
        <taxon>Flavobacteriia</taxon>
        <taxon>Flavobacteriales</taxon>
        <taxon>Vicingaceae</taxon>
        <taxon>Vicingus</taxon>
    </lineage>
</organism>
<evidence type="ECO:0000256" key="5">
    <source>
        <dbReference type="ARBA" id="ARBA00012458"/>
    </source>
</evidence>
<dbReference type="InterPro" id="IPR045031">
    <property type="entry name" value="DHP_synth-like"/>
</dbReference>
<gene>
    <name evidence="14" type="primary">folP</name>
    <name evidence="14" type="ORF">FRY74_05080</name>
</gene>
<dbReference type="EC" id="2.5.1.15" evidence="5 12"/>
<accession>A0A5C6RVF7</accession>
<dbReference type="PROSITE" id="PS00793">
    <property type="entry name" value="DHPS_2"/>
    <property type="match status" value="1"/>
</dbReference>
<comment type="catalytic activity">
    <reaction evidence="1">
        <text>(7,8-dihydropterin-6-yl)methyl diphosphate + 4-aminobenzoate = 7,8-dihydropteroate + diphosphate</text>
        <dbReference type="Rhea" id="RHEA:19949"/>
        <dbReference type="ChEBI" id="CHEBI:17836"/>
        <dbReference type="ChEBI" id="CHEBI:17839"/>
        <dbReference type="ChEBI" id="CHEBI:33019"/>
        <dbReference type="ChEBI" id="CHEBI:72950"/>
        <dbReference type="EC" id="2.5.1.15"/>
    </reaction>
</comment>
<evidence type="ECO:0000256" key="12">
    <source>
        <dbReference type="RuleBase" id="RU361205"/>
    </source>
</evidence>
<keyword evidence="10 12" id="KW-0289">Folate biosynthesis</keyword>
<dbReference type="NCBIfam" id="TIGR01496">
    <property type="entry name" value="DHPS"/>
    <property type="match status" value="1"/>
</dbReference>
<keyword evidence="15" id="KW-1185">Reference proteome</keyword>
<dbReference type="PANTHER" id="PTHR20941">
    <property type="entry name" value="FOLATE SYNTHESIS PROTEINS"/>
    <property type="match status" value="1"/>
</dbReference>
<dbReference type="Proteomes" id="UP000321721">
    <property type="component" value="Unassembled WGS sequence"/>
</dbReference>
<dbReference type="EMBL" id="VOOS01000002">
    <property type="protein sequence ID" value="TXB65945.1"/>
    <property type="molecule type" value="Genomic_DNA"/>
</dbReference>
<evidence type="ECO:0000256" key="2">
    <source>
        <dbReference type="ARBA" id="ARBA00001946"/>
    </source>
</evidence>
<sequence>MLTIETTQDTFFLKKNTINCKGKLLNLDELVVMGILNLTPDSFFDGGLLNNNQEIIEKVQKMLSDGATIIDIGGYSSRPGAAEVSEKDELDRVIPIIKLLIKQFPEIIISIDTFRSNVAKQAINAGAAIINDISAGNMDANMFATVKELQVPYIIMHMQGTPQTMQEKPTYKNVTLEVIDFFAKKVNELNKLGINDIIIDPGFGFGKTIEHNYELLNHLADFEILELPVLVGFSRKSMINKVIKTTPQEALNGTTTLNTLALSKGANILRVHDVLETKQVVDLYKKMKVNTI</sequence>
<dbReference type="SUPFAM" id="SSF51717">
    <property type="entry name" value="Dihydropteroate synthetase-like"/>
    <property type="match status" value="1"/>
</dbReference>
<protein>
    <recommendedName>
        <fullName evidence="6 12">Dihydropteroate synthase</fullName>
        <shortName evidence="12">DHPS</shortName>
        <ecNumber evidence="5 12">2.5.1.15</ecNumber>
    </recommendedName>
    <alternativeName>
        <fullName evidence="11 12">Dihydropteroate pyrophosphorylase</fullName>
    </alternativeName>
</protein>
<comment type="function">
    <text evidence="12">Catalyzes the condensation of para-aminobenzoate (pABA) with 6-hydroxymethyl-7,8-dihydropterin diphosphate (DHPt-PP) to form 7,8-dihydropteroate (H2Pte), the immediate precursor of folate derivatives.</text>
</comment>
<evidence type="ECO:0000256" key="10">
    <source>
        <dbReference type="ARBA" id="ARBA00022909"/>
    </source>
</evidence>
<keyword evidence="9 12" id="KW-0460">Magnesium</keyword>
<dbReference type="Pfam" id="PF00809">
    <property type="entry name" value="Pterin_bind"/>
    <property type="match status" value="1"/>
</dbReference>
<dbReference type="GO" id="GO:0046654">
    <property type="term" value="P:tetrahydrofolate biosynthetic process"/>
    <property type="evidence" value="ECO:0007669"/>
    <property type="project" value="UniProtKB-UniPathway"/>
</dbReference>
<dbReference type="GO" id="GO:0005829">
    <property type="term" value="C:cytosol"/>
    <property type="evidence" value="ECO:0007669"/>
    <property type="project" value="TreeGrafter"/>
</dbReference>
<name>A0A5C6RVF7_9FLAO</name>
<dbReference type="GO" id="GO:0046656">
    <property type="term" value="P:folic acid biosynthetic process"/>
    <property type="evidence" value="ECO:0007669"/>
    <property type="project" value="UniProtKB-KW"/>
</dbReference>
<dbReference type="GO" id="GO:0004156">
    <property type="term" value="F:dihydropteroate synthase activity"/>
    <property type="evidence" value="ECO:0007669"/>
    <property type="project" value="UniProtKB-EC"/>
</dbReference>
<dbReference type="PROSITE" id="PS00792">
    <property type="entry name" value="DHPS_1"/>
    <property type="match status" value="1"/>
</dbReference>
<keyword evidence="8 12" id="KW-0479">Metal-binding</keyword>
<evidence type="ECO:0000256" key="4">
    <source>
        <dbReference type="ARBA" id="ARBA00009503"/>
    </source>
</evidence>
<comment type="caution">
    <text evidence="14">The sequence shown here is derived from an EMBL/GenBank/DDBJ whole genome shotgun (WGS) entry which is preliminary data.</text>
</comment>
<comment type="similarity">
    <text evidence="4 12">Belongs to the DHPS family.</text>
</comment>
<dbReference type="FunFam" id="3.20.20.20:FF:000006">
    <property type="entry name" value="Dihydropteroate synthase"/>
    <property type="match status" value="1"/>
</dbReference>
<dbReference type="InterPro" id="IPR011005">
    <property type="entry name" value="Dihydropteroate_synth-like_sf"/>
</dbReference>
<dbReference type="PANTHER" id="PTHR20941:SF1">
    <property type="entry name" value="FOLIC ACID SYNTHESIS PROTEIN FOL1"/>
    <property type="match status" value="1"/>
</dbReference>
<evidence type="ECO:0000256" key="1">
    <source>
        <dbReference type="ARBA" id="ARBA00000012"/>
    </source>
</evidence>